<proteinExistence type="inferred from homology"/>
<dbReference type="InterPro" id="IPR010119">
    <property type="entry name" value="Gluconeogen_factor"/>
</dbReference>
<gene>
    <name evidence="3" type="ORF">SAMN06264868_10346</name>
</gene>
<dbReference type="RefSeq" id="WP_265133931.1">
    <property type="nucleotide sequence ID" value="NZ_FXTX01000003.1"/>
</dbReference>
<dbReference type="CDD" id="cd07187">
    <property type="entry name" value="YvcK_like"/>
    <property type="match status" value="1"/>
</dbReference>
<dbReference type="GO" id="GO:0005737">
    <property type="term" value="C:cytoplasm"/>
    <property type="evidence" value="ECO:0007669"/>
    <property type="project" value="UniProtKB-SubCell"/>
</dbReference>
<name>A0AA46ADH5_9AQUI</name>
<dbReference type="InterPro" id="IPR002882">
    <property type="entry name" value="CofD"/>
</dbReference>
<protein>
    <recommendedName>
        <fullName evidence="2">Putative gluconeogenesis factor</fullName>
    </recommendedName>
</protein>
<evidence type="ECO:0000256" key="1">
    <source>
        <dbReference type="ARBA" id="ARBA00022490"/>
    </source>
</evidence>
<dbReference type="PANTHER" id="PTHR30135:SF3">
    <property type="entry name" value="GLUCONEOGENESIS FACTOR-RELATED"/>
    <property type="match status" value="1"/>
</dbReference>
<keyword evidence="1 2" id="KW-0963">Cytoplasm</keyword>
<sequence length="329" mass="36096">MNVVAIGGGTGLSSLLRGIKHLVPDIITNLSAIVTVSDNGGSSGILREQLNIPAPGDVRNCITALAEDEDILTKIMQYRFEEGEGLKGHSFGNLFLTVLTKITGDFLEAVEITSKILKIKGEIVPSTDKLVHLVAEFSDGNIIEGEVQITEYGKNLKGKIKKIWLKPDNVNAPEKAISKILNADFIILGPGSLYTSIVPNLLIKDIKEAILNSYAYKIYICNVMTQYGETDDFTASDHVKVLNKILTGDENKTILDAIILNTTIPPDELLKKYLKENAEPVVADAGNLSRMGLTVYAEDLLDKGDYVRHNPEKLANVLKNIFEQYLVEK</sequence>
<dbReference type="PANTHER" id="PTHR30135">
    <property type="entry name" value="UNCHARACTERIZED PROTEIN YVCK-RELATED"/>
    <property type="match status" value="1"/>
</dbReference>
<comment type="caution">
    <text evidence="3">The sequence shown here is derived from an EMBL/GenBank/DDBJ whole genome shotgun (WGS) entry which is preliminary data.</text>
</comment>
<keyword evidence="4" id="KW-1185">Reference proteome</keyword>
<reference evidence="3" key="1">
    <citation type="submission" date="2017-05" db="EMBL/GenBank/DDBJ databases">
        <authorList>
            <person name="Varghese N."/>
            <person name="Submissions S."/>
        </authorList>
    </citation>
    <scope>NUCLEOTIDE SEQUENCE</scope>
    <source>
        <strain evidence="3">DSM 18763</strain>
    </source>
</reference>
<comment type="similarity">
    <text evidence="2">Belongs to the gluconeogenesis factor family.</text>
</comment>
<dbReference type="SUPFAM" id="SSF142338">
    <property type="entry name" value="CofD-like"/>
    <property type="match status" value="1"/>
</dbReference>
<dbReference type="AlphaFoldDB" id="A0AA46ADH5"/>
<evidence type="ECO:0000256" key="2">
    <source>
        <dbReference type="HAMAP-Rule" id="MF_00973"/>
    </source>
</evidence>
<comment type="function">
    <text evidence="2">Required for morphogenesis under gluconeogenic growth conditions.</text>
</comment>
<dbReference type="GO" id="GO:0043743">
    <property type="term" value="F:LPPG:FO 2-phospho-L-lactate transferase activity"/>
    <property type="evidence" value="ECO:0007669"/>
    <property type="project" value="InterPro"/>
</dbReference>
<dbReference type="Gene3D" id="3.40.50.10680">
    <property type="entry name" value="CofD-like domains"/>
    <property type="match status" value="1"/>
</dbReference>
<organism evidence="3 4">
    <name type="scientific">Venenivibrio stagnispumantis</name>
    <dbReference type="NCBI Taxonomy" id="407998"/>
    <lineage>
        <taxon>Bacteria</taxon>
        <taxon>Pseudomonadati</taxon>
        <taxon>Aquificota</taxon>
        <taxon>Aquificia</taxon>
        <taxon>Aquificales</taxon>
        <taxon>Hydrogenothermaceae</taxon>
        <taxon>Venenivibrio</taxon>
    </lineage>
</organism>
<accession>A0AA46ADH5</accession>
<evidence type="ECO:0000313" key="3">
    <source>
        <dbReference type="EMBL" id="SMP04880.1"/>
    </source>
</evidence>
<dbReference type="EMBL" id="FXTX01000003">
    <property type="protein sequence ID" value="SMP04880.1"/>
    <property type="molecule type" value="Genomic_DNA"/>
</dbReference>
<dbReference type="Pfam" id="PF01933">
    <property type="entry name" value="CofD"/>
    <property type="match status" value="1"/>
</dbReference>
<comment type="subcellular location">
    <subcellularLocation>
        <location evidence="2">Cytoplasm</location>
    </subcellularLocation>
</comment>
<dbReference type="GO" id="GO:0008360">
    <property type="term" value="P:regulation of cell shape"/>
    <property type="evidence" value="ECO:0007669"/>
    <property type="project" value="UniProtKB-UniRule"/>
</dbReference>
<dbReference type="HAMAP" id="MF_00973">
    <property type="entry name" value="Gluconeogen_factor"/>
    <property type="match status" value="1"/>
</dbReference>
<dbReference type="NCBIfam" id="TIGR01826">
    <property type="entry name" value="CofD_related"/>
    <property type="match status" value="1"/>
</dbReference>
<dbReference type="Proteomes" id="UP001157947">
    <property type="component" value="Unassembled WGS sequence"/>
</dbReference>
<dbReference type="InterPro" id="IPR038136">
    <property type="entry name" value="CofD-like_dom_sf"/>
</dbReference>
<evidence type="ECO:0000313" key="4">
    <source>
        <dbReference type="Proteomes" id="UP001157947"/>
    </source>
</evidence>